<dbReference type="GO" id="GO:0005829">
    <property type="term" value="C:cytosol"/>
    <property type="evidence" value="ECO:0007669"/>
    <property type="project" value="TreeGrafter"/>
</dbReference>
<dbReference type="SUPFAM" id="SSF53218">
    <property type="entry name" value="Molybdenum cofactor biosynthesis proteins"/>
    <property type="match status" value="3"/>
</dbReference>
<dbReference type="InterPro" id="IPR005110">
    <property type="entry name" value="MoeA_linker/N"/>
</dbReference>
<dbReference type="GO" id="GO:0006777">
    <property type="term" value="P:Mo-molybdopterin cofactor biosynthetic process"/>
    <property type="evidence" value="ECO:0007669"/>
    <property type="project" value="UniProtKB-UniRule"/>
</dbReference>
<dbReference type="PANTHER" id="PTHR10192">
    <property type="entry name" value="MOLYBDOPTERIN BIOSYNTHESIS PROTEIN"/>
    <property type="match status" value="1"/>
</dbReference>
<evidence type="ECO:0000256" key="10">
    <source>
        <dbReference type="ARBA" id="ARBA00022842"/>
    </source>
</evidence>
<keyword evidence="9" id="KW-0067">ATP-binding</keyword>
<comment type="cofactor">
    <cofactor evidence="1 13">
        <name>Mg(2+)</name>
        <dbReference type="ChEBI" id="CHEBI:18420"/>
    </cofactor>
</comment>
<dbReference type="InterPro" id="IPR005111">
    <property type="entry name" value="MoeA_C_domain_IV"/>
</dbReference>
<dbReference type="VEuPathDB" id="FungiDB:H310_01631"/>
<dbReference type="NCBIfam" id="TIGR00177">
    <property type="entry name" value="molyb_syn"/>
    <property type="match status" value="1"/>
</dbReference>
<dbReference type="EMBL" id="KI913953">
    <property type="protein sequence ID" value="ETW09208.1"/>
    <property type="molecule type" value="Genomic_DNA"/>
</dbReference>
<comment type="similarity">
    <text evidence="3">In the N-terminal section; belongs to the MoaB/Mog family.</text>
</comment>
<dbReference type="Gene3D" id="2.40.340.10">
    <property type="entry name" value="MoeA, C-terminal, domain IV"/>
    <property type="match status" value="1"/>
</dbReference>
<dbReference type="eggNOG" id="KOG2371">
    <property type="taxonomic scope" value="Eukaryota"/>
</dbReference>
<keyword evidence="8" id="KW-0547">Nucleotide-binding</keyword>
<dbReference type="GeneID" id="20078681"/>
<name>A0A024UU64_9STRA</name>
<dbReference type="SMART" id="SM00852">
    <property type="entry name" value="MoCF_biosynth"/>
    <property type="match status" value="2"/>
</dbReference>
<dbReference type="InterPro" id="IPR008284">
    <property type="entry name" value="MoCF_biosynth_CS"/>
</dbReference>
<keyword evidence="5 13" id="KW-0500">Molybdenum</keyword>
<dbReference type="AlphaFoldDB" id="A0A024UU64"/>
<comment type="function">
    <text evidence="13">Catalyzes two steps in the biosynthesis of the molybdenum cofactor. In the first step, molybdopterin is adenylated. Subsequently, molybdate is inserted into adenylated molybdopterin and AMP is released.</text>
</comment>
<evidence type="ECO:0000256" key="1">
    <source>
        <dbReference type="ARBA" id="ARBA00001946"/>
    </source>
</evidence>
<comment type="similarity">
    <text evidence="13">Belongs to the MoeA family.</text>
</comment>
<comment type="similarity">
    <text evidence="4">In the C-terminal section; belongs to the MoeA family.</text>
</comment>
<dbReference type="GO" id="GO:0061599">
    <property type="term" value="F:molybdopterin molybdotransferase activity"/>
    <property type="evidence" value="ECO:0007669"/>
    <property type="project" value="UniProtKB-UniRule"/>
</dbReference>
<keyword evidence="11 13" id="KW-0501">Molybdenum cofactor biosynthesis</keyword>
<dbReference type="InterPro" id="IPR036425">
    <property type="entry name" value="MoaB/Mog-like_dom_sf"/>
</dbReference>
<dbReference type="CDD" id="cd00887">
    <property type="entry name" value="MoeA"/>
    <property type="match status" value="1"/>
</dbReference>
<dbReference type="InterPro" id="IPR001453">
    <property type="entry name" value="MoaB/Mog_dom"/>
</dbReference>
<comment type="catalytic activity">
    <reaction evidence="13">
        <text>molybdopterin + ATP + H(+) = adenylyl-molybdopterin + diphosphate</text>
        <dbReference type="Rhea" id="RHEA:31331"/>
        <dbReference type="ChEBI" id="CHEBI:15378"/>
        <dbReference type="ChEBI" id="CHEBI:30616"/>
        <dbReference type="ChEBI" id="CHEBI:33019"/>
        <dbReference type="ChEBI" id="CHEBI:58698"/>
        <dbReference type="ChEBI" id="CHEBI:62727"/>
    </reaction>
</comment>
<dbReference type="CDD" id="cd00886">
    <property type="entry name" value="MogA_MoaB"/>
    <property type="match status" value="1"/>
</dbReference>
<evidence type="ECO:0000256" key="4">
    <source>
        <dbReference type="ARBA" id="ARBA00008339"/>
    </source>
</evidence>
<reference evidence="15" key="1">
    <citation type="submission" date="2013-12" db="EMBL/GenBank/DDBJ databases">
        <title>The Genome Sequence of Aphanomyces invadans NJM9701.</title>
        <authorList>
            <consortium name="The Broad Institute Genomics Platform"/>
            <person name="Russ C."/>
            <person name="Tyler B."/>
            <person name="van West P."/>
            <person name="Dieguez-Uribeondo J."/>
            <person name="Young S.K."/>
            <person name="Zeng Q."/>
            <person name="Gargeya S."/>
            <person name="Fitzgerald M."/>
            <person name="Abouelleil A."/>
            <person name="Alvarado L."/>
            <person name="Chapman S.B."/>
            <person name="Gainer-Dewar J."/>
            <person name="Goldberg J."/>
            <person name="Griggs A."/>
            <person name="Gujja S."/>
            <person name="Hansen M."/>
            <person name="Howarth C."/>
            <person name="Imamovic A."/>
            <person name="Ireland A."/>
            <person name="Larimer J."/>
            <person name="McCowan C."/>
            <person name="Murphy C."/>
            <person name="Pearson M."/>
            <person name="Poon T.W."/>
            <person name="Priest M."/>
            <person name="Roberts A."/>
            <person name="Saif S."/>
            <person name="Shea T."/>
            <person name="Sykes S."/>
            <person name="Wortman J."/>
            <person name="Nusbaum C."/>
            <person name="Birren B."/>
        </authorList>
    </citation>
    <scope>NUCLEOTIDE SEQUENCE [LARGE SCALE GENOMIC DNA]</scope>
    <source>
        <strain evidence="15">NJM9701</strain>
    </source>
</reference>
<sequence>MSCNCSDGVGSLRNSPYDMIPMQRAIDTVLGLAKPLLKTSVPLQEALGSVLAETVRSKEPLPPFRASVMDGYAVVASDGVGEFPILSRVAAGDAPGVHVTPGRVAYVTTGCPVPDGADAVVKIEDTEAVLGEDGKTEVAVKILHAVQSGTSIRPIGHDIAQGEVIVEAGEVITPAVLGLLATVGIASVPIYKIPVVGVLSTGSELVDATDAAGIRGGKIRDSNRPMLLAYMQQLHVKTVDLGTLLIWTRDGIARSSHERECGVSFACEHELLSNAVWLACVGICSDSWDSLRDLLFSKLPSIDVLITSGGVSMGEHDLVKPLLKELGTVHFGRIHMKPGKPTTVATVPIGGVDKLVFALPGNPVSCLVTSCLLVQPALKRLRGHTIAQSSPVVFQARLLHPLPLDRDRPEYHRAVVRWEKNEWVATSTGVQASSRLLSCRHANALLHLPVGTHLAAESVVECIFLSDMVYALSLGDSWSVEIALGQCCVRDRRAQSPIASSSCIGSCCANRPESARPSVRVDGGHFFPHCHELDKASKVSDSVSRGDSTDRSGPVMQTTLTEMPGLAVEIVQAAVVADEVDEIQNVVRTWCDVAHVDLIVTSGGTGFSPRDVTPEAVKVLLDRDAPGLVHKMLQASLDVTPMAILARPVAGMRGHTLVLTLPGKPNAVVETLTALAPVLPHALHLLQDVSHHHHKGKNALQ</sequence>
<evidence type="ECO:0000256" key="9">
    <source>
        <dbReference type="ARBA" id="ARBA00022840"/>
    </source>
</evidence>
<protein>
    <recommendedName>
        <fullName evidence="14">MoaB/Mog domain-containing protein</fullName>
    </recommendedName>
</protein>
<dbReference type="RefSeq" id="XP_008863013.1">
    <property type="nucleotide sequence ID" value="XM_008864791.1"/>
</dbReference>
<dbReference type="SUPFAM" id="SSF63867">
    <property type="entry name" value="MoeA C-terminal domain-like"/>
    <property type="match status" value="1"/>
</dbReference>
<keyword evidence="10 13" id="KW-0460">Magnesium</keyword>
<accession>A0A024UU64</accession>
<dbReference type="InterPro" id="IPR036135">
    <property type="entry name" value="MoeA_linker/N_sf"/>
</dbReference>
<dbReference type="GO" id="GO:0005524">
    <property type="term" value="F:ATP binding"/>
    <property type="evidence" value="ECO:0007669"/>
    <property type="project" value="UniProtKB-UniRule"/>
</dbReference>
<proteinExistence type="inferred from homology"/>
<dbReference type="Gene3D" id="2.170.190.11">
    <property type="entry name" value="Molybdopterin biosynthesis moea protein, domain 3"/>
    <property type="match status" value="1"/>
</dbReference>
<keyword evidence="12" id="KW-0511">Multifunctional enzyme</keyword>
<dbReference type="SUPFAM" id="SSF63882">
    <property type="entry name" value="MoeA N-terminal region -like"/>
    <property type="match status" value="1"/>
</dbReference>
<dbReference type="FunFam" id="3.40.980.10:FF:000002">
    <property type="entry name" value="Molybdopterin molybdenumtransferase"/>
    <property type="match status" value="1"/>
</dbReference>
<comment type="pathway">
    <text evidence="2 13">Cofactor biosynthesis; molybdopterin biosynthesis.</text>
</comment>
<dbReference type="UniPathway" id="UPA00344"/>
<evidence type="ECO:0000256" key="8">
    <source>
        <dbReference type="ARBA" id="ARBA00022741"/>
    </source>
</evidence>
<keyword evidence="7 13" id="KW-0479">Metal-binding</keyword>
<evidence type="ECO:0000256" key="3">
    <source>
        <dbReference type="ARBA" id="ARBA00007589"/>
    </source>
</evidence>
<dbReference type="Gene3D" id="3.40.980.10">
    <property type="entry name" value="MoaB/Mog-like domain"/>
    <property type="match status" value="3"/>
</dbReference>
<evidence type="ECO:0000256" key="7">
    <source>
        <dbReference type="ARBA" id="ARBA00022723"/>
    </source>
</evidence>
<evidence type="ECO:0000256" key="12">
    <source>
        <dbReference type="ARBA" id="ARBA00023268"/>
    </source>
</evidence>
<comment type="catalytic activity">
    <reaction evidence="13">
        <text>adenylyl-molybdopterin + molybdate = Mo-molybdopterin + AMP + H(+)</text>
        <dbReference type="Rhea" id="RHEA:35047"/>
        <dbReference type="ChEBI" id="CHEBI:15378"/>
        <dbReference type="ChEBI" id="CHEBI:36264"/>
        <dbReference type="ChEBI" id="CHEBI:62727"/>
        <dbReference type="ChEBI" id="CHEBI:71302"/>
        <dbReference type="ChEBI" id="CHEBI:456215"/>
    </reaction>
</comment>
<dbReference type="InterPro" id="IPR038987">
    <property type="entry name" value="MoeA-like"/>
</dbReference>
<dbReference type="Pfam" id="PF03453">
    <property type="entry name" value="MoeA_N"/>
    <property type="match status" value="1"/>
</dbReference>
<dbReference type="GO" id="GO:0046872">
    <property type="term" value="F:metal ion binding"/>
    <property type="evidence" value="ECO:0007669"/>
    <property type="project" value="UniProtKB-UniRule"/>
</dbReference>
<feature type="domain" description="MoaB/Mog" evidence="14">
    <location>
        <begin position="539"/>
        <end position="682"/>
    </location>
</feature>
<evidence type="ECO:0000259" key="14">
    <source>
        <dbReference type="SMART" id="SM00852"/>
    </source>
</evidence>
<keyword evidence="6 13" id="KW-0808">Transferase</keyword>
<dbReference type="Pfam" id="PF03454">
    <property type="entry name" value="MoeA_C"/>
    <property type="match status" value="1"/>
</dbReference>
<dbReference type="PROSITE" id="PS01079">
    <property type="entry name" value="MOCF_BIOSYNTHESIS_2"/>
    <property type="match status" value="1"/>
</dbReference>
<dbReference type="FunFam" id="2.170.190.11:FF:000001">
    <property type="entry name" value="Molybdopterin molybdenumtransferase"/>
    <property type="match status" value="1"/>
</dbReference>
<evidence type="ECO:0000256" key="13">
    <source>
        <dbReference type="RuleBase" id="RU365090"/>
    </source>
</evidence>
<evidence type="ECO:0000256" key="2">
    <source>
        <dbReference type="ARBA" id="ARBA00005046"/>
    </source>
</evidence>
<dbReference type="Pfam" id="PF00994">
    <property type="entry name" value="MoCF_biosynth"/>
    <property type="match status" value="2"/>
</dbReference>
<dbReference type="InterPro" id="IPR036688">
    <property type="entry name" value="MoeA_C_domain_IV_sf"/>
</dbReference>
<dbReference type="STRING" id="157072.A0A024UU64"/>
<organism evidence="15">
    <name type="scientific">Aphanomyces invadans</name>
    <dbReference type="NCBI Taxonomy" id="157072"/>
    <lineage>
        <taxon>Eukaryota</taxon>
        <taxon>Sar</taxon>
        <taxon>Stramenopiles</taxon>
        <taxon>Oomycota</taxon>
        <taxon>Saprolegniomycetes</taxon>
        <taxon>Saprolegniales</taxon>
        <taxon>Verrucalvaceae</taxon>
        <taxon>Aphanomyces</taxon>
    </lineage>
</organism>
<gene>
    <name evidence="15" type="ORF">H310_01631</name>
</gene>
<evidence type="ECO:0000256" key="11">
    <source>
        <dbReference type="ARBA" id="ARBA00023150"/>
    </source>
</evidence>
<evidence type="ECO:0000256" key="5">
    <source>
        <dbReference type="ARBA" id="ARBA00022505"/>
    </source>
</evidence>
<dbReference type="PANTHER" id="PTHR10192:SF5">
    <property type="entry name" value="GEPHYRIN"/>
    <property type="match status" value="1"/>
</dbReference>
<evidence type="ECO:0000313" key="15">
    <source>
        <dbReference type="EMBL" id="ETW09208.1"/>
    </source>
</evidence>
<feature type="domain" description="MoaB/Mog" evidence="14">
    <location>
        <begin position="197"/>
        <end position="380"/>
    </location>
</feature>
<dbReference type="GO" id="GO:0061598">
    <property type="term" value="F:molybdopterin adenylyltransferase activity"/>
    <property type="evidence" value="ECO:0007669"/>
    <property type="project" value="UniProtKB-UniRule"/>
</dbReference>
<evidence type="ECO:0000256" key="6">
    <source>
        <dbReference type="ARBA" id="ARBA00022679"/>
    </source>
</evidence>
<dbReference type="OrthoDB" id="4349954at2759"/>